<keyword evidence="2" id="KW-1185">Reference proteome</keyword>
<gene>
    <name evidence="1" type="ORF">H5410_056829</name>
</gene>
<accession>A0A9J5WND5</accession>
<dbReference type="EMBL" id="JACXVP010000011">
    <property type="protein sequence ID" value="KAG5576695.1"/>
    <property type="molecule type" value="Genomic_DNA"/>
</dbReference>
<name>A0A9J5WND5_SOLCO</name>
<reference evidence="1 2" key="1">
    <citation type="submission" date="2020-09" db="EMBL/GenBank/DDBJ databases">
        <title>De no assembly of potato wild relative species, Solanum commersonii.</title>
        <authorList>
            <person name="Cho K."/>
        </authorList>
    </citation>
    <scope>NUCLEOTIDE SEQUENCE [LARGE SCALE GENOMIC DNA]</scope>
    <source>
        <strain evidence="1">LZ3.2</strain>
        <tissue evidence="1">Leaf</tissue>
    </source>
</reference>
<dbReference type="AlphaFoldDB" id="A0A9J5WND5"/>
<sequence>MTWETMLVVMMGGYDNSRNHESYRDESCYFRDPHNPWDDSYDDDEDYEGLHTTHYEDEDDLKYESSTHMPYESYDDDFQLELW</sequence>
<comment type="caution">
    <text evidence="1">The sequence shown here is derived from an EMBL/GenBank/DDBJ whole genome shotgun (WGS) entry which is preliminary data.</text>
</comment>
<evidence type="ECO:0000313" key="2">
    <source>
        <dbReference type="Proteomes" id="UP000824120"/>
    </source>
</evidence>
<protein>
    <submittedName>
        <fullName evidence="1">Uncharacterized protein</fullName>
    </submittedName>
</protein>
<proteinExistence type="predicted"/>
<dbReference type="Proteomes" id="UP000824120">
    <property type="component" value="Chromosome 11"/>
</dbReference>
<dbReference type="OrthoDB" id="10282955at2759"/>
<evidence type="ECO:0000313" key="1">
    <source>
        <dbReference type="EMBL" id="KAG5576695.1"/>
    </source>
</evidence>
<organism evidence="1 2">
    <name type="scientific">Solanum commersonii</name>
    <name type="common">Commerson's wild potato</name>
    <name type="synonym">Commerson's nightshade</name>
    <dbReference type="NCBI Taxonomy" id="4109"/>
    <lineage>
        <taxon>Eukaryota</taxon>
        <taxon>Viridiplantae</taxon>
        <taxon>Streptophyta</taxon>
        <taxon>Embryophyta</taxon>
        <taxon>Tracheophyta</taxon>
        <taxon>Spermatophyta</taxon>
        <taxon>Magnoliopsida</taxon>
        <taxon>eudicotyledons</taxon>
        <taxon>Gunneridae</taxon>
        <taxon>Pentapetalae</taxon>
        <taxon>asterids</taxon>
        <taxon>lamiids</taxon>
        <taxon>Solanales</taxon>
        <taxon>Solanaceae</taxon>
        <taxon>Solanoideae</taxon>
        <taxon>Solaneae</taxon>
        <taxon>Solanum</taxon>
    </lineage>
</organism>